<name>A0AAW1J893_SAPOF</name>
<proteinExistence type="predicted"/>
<dbReference type="AlphaFoldDB" id="A0AAW1J893"/>
<dbReference type="PANTHER" id="PTHR45669">
    <property type="entry name" value="GLUTAREDOXIN DOMAIN-CONTAINING CYSTEINE-RICH PROTEIN CG12206-RELATED"/>
    <property type="match status" value="1"/>
</dbReference>
<sequence>MKGIIKTRFLKRFRTVNPNNKQQDSELGLYVGKKNGDNNVLALYELNLPNKEIDVFEECECEFHNSIPNMISSSSSSSTSTSISSSGSSPKSNGTTTESILDFELKSIPGGNDKVILYTTSLRGIRKTYEDCRAIKFLLESFRVVYFERDVSMDLEFRDELWRVLGKKGVPPRLFIEGRDIGGAEEVVTLHECGVLKVLLEGIPKLGLGESVVCRQCGGVGFLVCVECSGSCKVYKGDHHKNGGMMSLFCRCPKCNENGLVKCSTCSC</sequence>
<dbReference type="Pfam" id="PF00462">
    <property type="entry name" value="Glutaredoxin"/>
    <property type="match status" value="1"/>
</dbReference>
<evidence type="ECO:0000313" key="3">
    <source>
        <dbReference type="EMBL" id="KAK9699243.1"/>
    </source>
</evidence>
<dbReference type="PANTHER" id="PTHR45669:SF14">
    <property type="entry name" value="EMB|CAB81925.1-RELATED"/>
    <property type="match status" value="1"/>
</dbReference>
<keyword evidence="4" id="KW-1185">Reference proteome</keyword>
<dbReference type="PROSITE" id="PS51354">
    <property type="entry name" value="GLUTAREDOXIN_2"/>
    <property type="match status" value="1"/>
</dbReference>
<gene>
    <name evidence="3" type="ORF">RND81_08G162300</name>
</gene>
<accession>A0AAW1J893</accession>
<reference evidence="3" key="1">
    <citation type="submission" date="2024-03" db="EMBL/GenBank/DDBJ databases">
        <title>WGS assembly of Saponaria officinalis var. Norfolk2.</title>
        <authorList>
            <person name="Jenkins J."/>
            <person name="Shu S."/>
            <person name="Grimwood J."/>
            <person name="Barry K."/>
            <person name="Goodstein D."/>
            <person name="Schmutz J."/>
            <person name="Leebens-Mack J."/>
            <person name="Osbourn A."/>
        </authorList>
    </citation>
    <scope>NUCLEOTIDE SEQUENCE [LARGE SCALE GENOMIC DNA]</scope>
    <source>
        <strain evidence="3">JIC</strain>
    </source>
</reference>
<protein>
    <recommendedName>
        <fullName evidence="2">Glutaredoxin domain-containing protein</fullName>
    </recommendedName>
</protein>
<dbReference type="SUPFAM" id="SSF52833">
    <property type="entry name" value="Thioredoxin-like"/>
    <property type="match status" value="1"/>
</dbReference>
<evidence type="ECO:0000259" key="2">
    <source>
        <dbReference type="Pfam" id="PF00462"/>
    </source>
</evidence>
<dbReference type="Proteomes" id="UP001443914">
    <property type="component" value="Unassembled WGS sequence"/>
</dbReference>
<dbReference type="EMBL" id="JBDFQZ010000008">
    <property type="protein sequence ID" value="KAK9699243.1"/>
    <property type="molecule type" value="Genomic_DNA"/>
</dbReference>
<dbReference type="CDD" id="cd03031">
    <property type="entry name" value="GRX_GRX_like"/>
    <property type="match status" value="1"/>
</dbReference>
<comment type="caution">
    <text evidence="3">The sequence shown here is derived from an EMBL/GenBank/DDBJ whole genome shotgun (WGS) entry which is preliminary data.</text>
</comment>
<dbReference type="Pfam" id="PF23733">
    <property type="entry name" value="GRXCR1-2_C"/>
    <property type="match status" value="1"/>
</dbReference>
<feature type="domain" description="Glutaredoxin" evidence="2">
    <location>
        <begin position="115"/>
        <end position="179"/>
    </location>
</feature>
<dbReference type="Gene3D" id="3.40.30.10">
    <property type="entry name" value="Glutaredoxin"/>
    <property type="match status" value="1"/>
</dbReference>
<feature type="region of interest" description="Disordered" evidence="1">
    <location>
        <begin position="71"/>
        <end position="95"/>
    </location>
</feature>
<organism evidence="3 4">
    <name type="scientific">Saponaria officinalis</name>
    <name type="common">Common soapwort</name>
    <name type="synonym">Lychnis saponaria</name>
    <dbReference type="NCBI Taxonomy" id="3572"/>
    <lineage>
        <taxon>Eukaryota</taxon>
        <taxon>Viridiplantae</taxon>
        <taxon>Streptophyta</taxon>
        <taxon>Embryophyta</taxon>
        <taxon>Tracheophyta</taxon>
        <taxon>Spermatophyta</taxon>
        <taxon>Magnoliopsida</taxon>
        <taxon>eudicotyledons</taxon>
        <taxon>Gunneridae</taxon>
        <taxon>Pentapetalae</taxon>
        <taxon>Caryophyllales</taxon>
        <taxon>Caryophyllaceae</taxon>
        <taxon>Caryophylleae</taxon>
        <taxon>Saponaria</taxon>
    </lineage>
</organism>
<dbReference type="InterPro" id="IPR002109">
    <property type="entry name" value="Glutaredoxin"/>
</dbReference>
<dbReference type="InterPro" id="IPR036249">
    <property type="entry name" value="Thioredoxin-like_sf"/>
</dbReference>
<evidence type="ECO:0000313" key="4">
    <source>
        <dbReference type="Proteomes" id="UP001443914"/>
    </source>
</evidence>
<evidence type="ECO:0000256" key="1">
    <source>
        <dbReference type="SAM" id="MobiDB-lite"/>
    </source>
</evidence>